<evidence type="ECO:0000313" key="1">
    <source>
        <dbReference type="EMBL" id="KAJ8628296.1"/>
    </source>
</evidence>
<keyword evidence="2" id="KW-1185">Reference proteome</keyword>
<evidence type="ECO:0000313" key="2">
    <source>
        <dbReference type="Proteomes" id="UP001234297"/>
    </source>
</evidence>
<dbReference type="Proteomes" id="UP001234297">
    <property type="component" value="Chromosome 6"/>
</dbReference>
<name>A0ACC2L532_PERAE</name>
<sequence length="232" mass="25988">MGEDGDSGDFSTRRGGAQPEKLKPSSSPVCFFFHGNNAELRRQQRQPPYTHKTGDSNCCFDFLLFRSVSLQIPKIRVVLFFHGNSVGGATSPVKARRQRQQPKLWFSSSSPVSAQERNSSFPVNTNRNKDAFVLLFCCRNKPSISSPPRSRNRTTMGGGEASSEGTRRGDVFLSFYLRSHALKRREERDCSGFGFYKTSRSSRSTPNLSRSPLGAKHWYRADGELASARHKA</sequence>
<proteinExistence type="predicted"/>
<dbReference type="EMBL" id="CM056814">
    <property type="protein sequence ID" value="KAJ8628296.1"/>
    <property type="molecule type" value="Genomic_DNA"/>
</dbReference>
<gene>
    <name evidence="1" type="ORF">MRB53_021603</name>
</gene>
<organism evidence="1 2">
    <name type="scientific">Persea americana</name>
    <name type="common">Avocado</name>
    <dbReference type="NCBI Taxonomy" id="3435"/>
    <lineage>
        <taxon>Eukaryota</taxon>
        <taxon>Viridiplantae</taxon>
        <taxon>Streptophyta</taxon>
        <taxon>Embryophyta</taxon>
        <taxon>Tracheophyta</taxon>
        <taxon>Spermatophyta</taxon>
        <taxon>Magnoliopsida</taxon>
        <taxon>Magnoliidae</taxon>
        <taxon>Laurales</taxon>
        <taxon>Lauraceae</taxon>
        <taxon>Persea</taxon>
    </lineage>
</organism>
<comment type="caution">
    <text evidence="1">The sequence shown here is derived from an EMBL/GenBank/DDBJ whole genome shotgun (WGS) entry which is preliminary data.</text>
</comment>
<reference evidence="1 2" key="1">
    <citation type="journal article" date="2022" name="Hortic Res">
        <title>A haplotype resolved chromosomal level avocado genome allows analysis of novel avocado genes.</title>
        <authorList>
            <person name="Nath O."/>
            <person name="Fletcher S.J."/>
            <person name="Hayward A."/>
            <person name="Shaw L.M."/>
            <person name="Masouleh A.K."/>
            <person name="Furtado A."/>
            <person name="Henry R.J."/>
            <person name="Mitter N."/>
        </authorList>
    </citation>
    <scope>NUCLEOTIDE SEQUENCE [LARGE SCALE GENOMIC DNA]</scope>
    <source>
        <strain evidence="2">cv. Hass</strain>
    </source>
</reference>
<protein>
    <submittedName>
        <fullName evidence="1">Uncharacterized protein</fullName>
    </submittedName>
</protein>
<accession>A0ACC2L532</accession>